<dbReference type="AlphaFoldDB" id="A0A1W0XE11"/>
<dbReference type="OrthoDB" id="267517at2759"/>
<keyword evidence="15" id="KW-1185">Reference proteome</keyword>
<dbReference type="InterPro" id="IPR046336">
    <property type="entry name" value="Lon_prtase_N_sf"/>
</dbReference>
<dbReference type="Gene3D" id="2.170.150.20">
    <property type="entry name" value="Peptide methionine sulfoxide reductase"/>
    <property type="match status" value="1"/>
</dbReference>
<keyword evidence="6" id="KW-0833">Ubl conjugation pathway</keyword>
<evidence type="ECO:0000259" key="13">
    <source>
        <dbReference type="PROSITE" id="PS51788"/>
    </source>
</evidence>
<evidence type="ECO:0000256" key="1">
    <source>
        <dbReference type="ARBA" id="ARBA00004123"/>
    </source>
</evidence>
<evidence type="ECO:0000256" key="10">
    <source>
        <dbReference type="ARBA" id="ARBA00030079"/>
    </source>
</evidence>
<comment type="caution">
    <text evidence="14">The sequence shown here is derived from an EMBL/GenBank/DDBJ whole genome shotgun (WGS) entry which is preliminary data.</text>
</comment>
<dbReference type="CDD" id="cd15777">
    <property type="entry name" value="CRBN_C_like"/>
    <property type="match status" value="1"/>
</dbReference>
<name>A0A1W0XE11_HYPEX</name>
<feature type="domain" description="CULT" evidence="13">
    <location>
        <begin position="294"/>
        <end position="401"/>
    </location>
</feature>
<dbReference type="SMART" id="SM00464">
    <property type="entry name" value="LON"/>
    <property type="match status" value="1"/>
</dbReference>
<evidence type="ECO:0000256" key="5">
    <source>
        <dbReference type="ARBA" id="ARBA00022723"/>
    </source>
</evidence>
<dbReference type="Gene3D" id="1.20.58.1480">
    <property type="match status" value="1"/>
</dbReference>
<comment type="pathway">
    <text evidence="2">Protein modification; protein ubiquitination.</text>
</comment>
<dbReference type="SUPFAM" id="SSF88697">
    <property type="entry name" value="PUA domain-like"/>
    <property type="match status" value="1"/>
</dbReference>
<evidence type="ECO:0000313" key="15">
    <source>
        <dbReference type="Proteomes" id="UP000192578"/>
    </source>
</evidence>
<evidence type="ECO:0000313" key="14">
    <source>
        <dbReference type="EMBL" id="OQV25685.1"/>
    </source>
</evidence>
<comment type="subcellular location">
    <subcellularLocation>
        <location evidence="1">Nucleus</location>
    </subcellularLocation>
</comment>
<dbReference type="Pfam" id="PF03226">
    <property type="entry name" value="Yippee-Mis18"/>
    <property type="match status" value="1"/>
</dbReference>
<dbReference type="FunFam" id="2.170.150.20:FF:000007">
    <property type="entry name" value="Protein cereblon"/>
    <property type="match status" value="1"/>
</dbReference>
<reference evidence="15" key="1">
    <citation type="submission" date="2017-01" db="EMBL/GenBank/DDBJ databases">
        <title>Comparative genomics of anhydrobiosis in the tardigrade Hypsibius dujardini.</title>
        <authorList>
            <person name="Yoshida Y."/>
            <person name="Koutsovoulos G."/>
            <person name="Laetsch D."/>
            <person name="Stevens L."/>
            <person name="Kumar S."/>
            <person name="Horikawa D."/>
            <person name="Ishino K."/>
            <person name="Komine S."/>
            <person name="Tomita M."/>
            <person name="Blaxter M."/>
            <person name="Arakawa K."/>
        </authorList>
    </citation>
    <scope>NUCLEOTIDE SEQUENCE [LARGE SCALE GENOMIC DNA]</scope>
    <source>
        <strain evidence="15">Z151</strain>
    </source>
</reference>
<evidence type="ECO:0000256" key="2">
    <source>
        <dbReference type="ARBA" id="ARBA00004906"/>
    </source>
</evidence>
<dbReference type="Pfam" id="PF02190">
    <property type="entry name" value="LON_substr_bdg"/>
    <property type="match status" value="1"/>
</dbReference>
<comment type="similarity">
    <text evidence="3">Belongs to the CRBN family.</text>
</comment>
<evidence type="ECO:0000256" key="11">
    <source>
        <dbReference type="ARBA" id="ARBA00046075"/>
    </source>
</evidence>
<keyword evidence="5" id="KW-0479">Metal-binding</keyword>
<evidence type="ECO:0000256" key="7">
    <source>
        <dbReference type="ARBA" id="ARBA00022833"/>
    </source>
</evidence>
<comment type="subunit">
    <text evidence="12">Likely a component of a DCX (DDB1-CUL4-X-box) protein ligase complex. May interact with pic/DDB1.</text>
</comment>
<accession>A0A1W0XE11</accession>
<dbReference type="InterPro" id="IPR004910">
    <property type="entry name" value="Yippee/Mis18/Cereblon"/>
</dbReference>
<dbReference type="GO" id="GO:0005634">
    <property type="term" value="C:nucleus"/>
    <property type="evidence" value="ECO:0007669"/>
    <property type="project" value="UniProtKB-SubCell"/>
</dbReference>
<dbReference type="EMBL" id="MTYJ01000002">
    <property type="protein sequence ID" value="OQV25685.1"/>
    <property type="molecule type" value="Genomic_DNA"/>
</dbReference>
<sequence>MASIPPPDEAMSDNGDEQQAEVRSAFFDVTLPAKHAYLGQDLREIHSTPFYAEGSLVTLPFVYVPDVVLMPNQQIPINVDAHDVDINVLINDMGDIENQRKGFVCMAADVGFDLSHVKDSHPYFLFGTVASVVKIEKQPTMPADVGIEGGTRMIVRGCQRCLLKDFVSRGPFHRQHGLFRILPENGLEPPLEIIMPNEWKSAVSLAKRGAQIAANLTPYSPALFATFDVVHLVAELRKEIMALQLKPEMDIDATDFSYWLSTTLPLPAHFRLQLLGAVSTVHRLRSCLMMLRTFNRLNCAVCGIGLAVKEDGICMNRGDLTAAYINPGGVTQEIFTMRKVSNISVFGAPTAEYTWFPGYTWRHLRCRGCHGHVGWKYESESPELVPKFFYGLRRGDVVPSIQPEEGMNPSELQEFFQVQNGAMQPVYYREK</sequence>
<evidence type="ECO:0000256" key="8">
    <source>
        <dbReference type="ARBA" id="ARBA00022843"/>
    </source>
</evidence>
<evidence type="ECO:0000256" key="6">
    <source>
        <dbReference type="ARBA" id="ARBA00022786"/>
    </source>
</evidence>
<evidence type="ECO:0000256" key="4">
    <source>
        <dbReference type="ARBA" id="ARBA00014394"/>
    </source>
</evidence>
<keyword evidence="8" id="KW-0832">Ubl conjugation</keyword>
<dbReference type="GO" id="GO:0046872">
    <property type="term" value="F:metal ion binding"/>
    <property type="evidence" value="ECO:0007669"/>
    <property type="project" value="UniProtKB-KW"/>
</dbReference>
<protein>
    <recommendedName>
        <fullName evidence="4">Protein cereblon</fullName>
    </recommendedName>
    <alternativeName>
        <fullName evidence="10">Protein ohgata</fullName>
    </alternativeName>
</protein>
<evidence type="ECO:0000256" key="9">
    <source>
        <dbReference type="ARBA" id="ARBA00023242"/>
    </source>
</evidence>
<dbReference type="InterPro" id="IPR015947">
    <property type="entry name" value="PUA-like_sf"/>
</dbReference>
<dbReference type="Gene3D" id="2.30.130.40">
    <property type="entry name" value="LON domain-like"/>
    <property type="match status" value="1"/>
</dbReference>
<gene>
    <name evidence="14" type="ORF">BV898_00616</name>
</gene>
<dbReference type="InterPro" id="IPR034750">
    <property type="entry name" value="CULT"/>
</dbReference>
<dbReference type="Proteomes" id="UP000192578">
    <property type="component" value="Unassembled WGS sequence"/>
</dbReference>
<comment type="function">
    <text evidence="11">Substrate recognition component of a DCX (DDB1-CUL4-X-box) E3 protein ligase complex that mediates the ubiquitination and subsequent proteasomal degradation of target proteins. Has an essential role in mediating growth by negatively regulating insulin signaling. It also has a role in maintaining presynaptic function in the neuromuscular junction synapses of third-instar larvae.</text>
</comment>
<dbReference type="InterPro" id="IPR003111">
    <property type="entry name" value="Lon_prtase_N"/>
</dbReference>
<dbReference type="PROSITE" id="PS51788">
    <property type="entry name" value="CULT"/>
    <property type="match status" value="1"/>
</dbReference>
<organism evidence="14 15">
    <name type="scientific">Hypsibius exemplaris</name>
    <name type="common">Freshwater tardigrade</name>
    <dbReference type="NCBI Taxonomy" id="2072580"/>
    <lineage>
        <taxon>Eukaryota</taxon>
        <taxon>Metazoa</taxon>
        <taxon>Ecdysozoa</taxon>
        <taxon>Tardigrada</taxon>
        <taxon>Eutardigrada</taxon>
        <taxon>Parachela</taxon>
        <taxon>Hypsibioidea</taxon>
        <taxon>Hypsibiidae</taxon>
        <taxon>Hypsibius</taxon>
    </lineage>
</organism>
<keyword evidence="9" id="KW-0539">Nucleus</keyword>
<proteinExistence type="inferred from homology"/>
<dbReference type="UniPathway" id="UPA00143"/>
<evidence type="ECO:0000256" key="3">
    <source>
        <dbReference type="ARBA" id="ARBA00005293"/>
    </source>
</evidence>
<dbReference type="GO" id="GO:0016567">
    <property type="term" value="P:protein ubiquitination"/>
    <property type="evidence" value="ECO:0007669"/>
    <property type="project" value="UniProtKB-UniPathway"/>
</dbReference>
<keyword evidence="7" id="KW-0862">Zinc</keyword>
<evidence type="ECO:0000256" key="12">
    <source>
        <dbReference type="ARBA" id="ARBA00046796"/>
    </source>
</evidence>